<dbReference type="PANTHER" id="PTHR47737:SF1">
    <property type="entry name" value="GLYCINE BETAINE_PROLINE BETAINE TRANSPORT SYSTEM PERMEASE PROTEIN PROW"/>
    <property type="match status" value="1"/>
</dbReference>
<evidence type="ECO:0000256" key="3">
    <source>
        <dbReference type="ARBA" id="ARBA00022475"/>
    </source>
</evidence>
<dbReference type="CDD" id="cd06261">
    <property type="entry name" value="TM_PBP2"/>
    <property type="match status" value="1"/>
</dbReference>
<dbReference type="PANTHER" id="PTHR47737">
    <property type="entry name" value="GLYCINE BETAINE/PROLINE BETAINE TRANSPORT SYSTEM PERMEASE PROTEIN PROW"/>
    <property type="match status" value="1"/>
</dbReference>
<feature type="domain" description="ABC transmembrane type-1" evidence="8">
    <location>
        <begin position="97"/>
        <end position="276"/>
    </location>
</feature>
<dbReference type="GO" id="GO:0005275">
    <property type="term" value="F:amine transmembrane transporter activity"/>
    <property type="evidence" value="ECO:0007669"/>
    <property type="project" value="TreeGrafter"/>
</dbReference>
<dbReference type="GO" id="GO:0043190">
    <property type="term" value="C:ATP-binding cassette (ABC) transporter complex"/>
    <property type="evidence" value="ECO:0007669"/>
    <property type="project" value="TreeGrafter"/>
</dbReference>
<evidence type="ECO:0000313" key="9">
    <source>
        <dbReference type="EMBL" id="TCP57321.1"/>
    </source>
</evidence>
<evidence type="ECO:0000256" key="6">
    <source>
        <dbReference type="ARBA" id="ARBA00023136"/>
    </source>
</evidence>
<dbReference type="GO" id="GO:0015226">
    <property type="term" value="F:carnitine transmembrane transporter activity"/>
    <property type="evidence" value="ECO:0007669"/>
    <property type="project" value="TreeGrafter"/>
</dbReference>
<comment type="subcellular location">
    <subcellularLocation>
        <location evidence="7">Cell membrane</location>
        <topology evidence="7">Multi-pass membrane protein</topology>
    </subcellularLocation>
    <subcellularLocation>
        <location evidence="1">Membrane</location>
        <topology evidence="1">Multi-pass membrane protein</topology>
    </subcellularLocation>
</comment>
<dbReference type="GO" id="GO:0031460">
    <property type="term" value="P:glycine betaine transport"/>
    <property type="evidence" value="ECO:0007669"/>
    <property type="project" value="TreeGrafter"/>
</dbReference>
<comment type="caution">
    <text evidence="9">The sequence shown here is derived from an EMBL/GenBank/DDBJ whole genome shotgun (WGS) entry which is preliminary data.</text>
</comment>
<keyword evidence="3" id="KW-1003">Cell membrane</keyword>
<evidence type="ECO:0000256" key="1">
    <source>
        <dbReference type="ARBA" id="ARBA00004141"/>
    </source>
</evidence>
<feature type="transmembrane region" description="Helical" evidence="7">
    <location>
        <begin position="52"/>
        <end position="72"/>
    </location>
</feature>
<dbReference type="Pfam" id="PF00528">
    <property type="entry name" value="BPD_transp_1"/>
    <property type="match status" value="1"/>
</dbReference>
<evidence type="ECO:0000256" key="7">
    <source>
        <dbReference type="RuleBase" id="RU363032"/>
    </source>
</evidence>
<evidence type="ECO:0000256" key="5">
    <source>
        <dbReference type="ARBA" id="ARBA00022989"/>
    </source>
</evidence>
<dbReference type="Gene3D" id="1.10.3720.10">
    <property type="entry name" value="MetI-like"/>
    <property type="match status" value="1"/>
</dbReference>
<name>A0A4R2RC67_9PSEU</name>
<gene>
    <name evidence="9" type="ORF">EV191_1011275</name>
</gene>
<keyword evidence="5 7" id="KW-1133">Transmembrane helix</keyword>
<feature type="transmembrane region" description="Helical" evidence="7">
    <location>
        <begin position="223"/>
        <end position="242"/>
    </location>
</feature>
<dbReference type="PROSITE" id="PS50928">
    <property type="entry name" value="ABC_TM1"/>
    <property type="match status" value="1"/>
</dbReference>
<dbReference type="InterPro" id="IPR000515">
    <property type="entry name" value="MetI-like"/>
</dbReference>
<keyword evidence="2 7" id="KW-0813">Transport</keyword>
<dbReference type="AlphaFoldDB" id="A0A4R2RC67"/>
<reference evidence="9 10" key="1">
    <citation type="submission" date="2019-03" db="EMBL/GenBank/DDBJ databases">
        <title>Genomic Encyclopedia of Type Strains, Phase IV (KMG-IV): sequencing the most valuable type-strain genomes for metagenomic binning, comparative biology and taxonomic classification.</title>
        <authorList>
            <person name="Goeker M."/>
        </authorList>
    </citation>
    <scope>NUCLEOTIDE SEQUENCE [LARGE SCALE GENOMIC DNA]</scope>
    <source>
        <strain evidence="9 10">DSM 45765</strain>
    </source>
</reference>
<keyword evidence="6 7" id="KW-0472">Membrane</keyword>
<keyword evidence="10" id="KW-1185">Reference proteome</keyword>
<proteinExistence type="inferred from homology"/>
<feature type="transmembrane region" description="Helical" evidence="7">
    <location>
        <begin position="77"/>
        <end position="94"/>
    </location>
</feature>
<evidence type="ECO:0000313" key="10">
    <source>
        <dbReference type="Proteomes" id="UP000294911"/>
    </source>
</evidence>
<dbReference type="RefSeq" id="WP_132875811.1">
    <property type="nucleotide sequence ID" value="NZ_SLXQ01000001.1"/>
</dbReference>
<comment type="similarity">
    <text evidence="7">Belongs to the binding-protein-dependent transport system permease family.</text>
</comment>
<dbReference type="Proteomes" id="UP000294911">
    <property type="component" value="Unassembled WGS sequence"/>
</dbReference>
<evidence type="ECO:0000256" key="2">
    <source>
        <dbReference type="ARBA" id="ARBA00022448"/>
    </source>
</evidence>
<dbReference type="OrthoDB" id="9815258at2"/>
<evidence type="ECO:0000256" key="4">
    <source>
        <dbReference type="ARBA" id="ARBA00022692"/>
    </source>
</evidence>
<accession>A0A4R2RC67</accession>
<evidence type="ECO:0000259" key="8">
    <source>
        <dbReference type="PROSITE" id="PS50928"/>
    </source>
</evidence>
<dbReference type="InterPro" id="IPR035906">
    <property type="entry name" value="MetI-like_sf"/>
</dbReference>
<sequence length="298" mass="31453">MPDIFNAALELPRIPIGQWAEGFVDWLENNLGPLLDFATNATTWAFDELSGLLTWPAPVVVTALCAVLAFVVRGWGFALFTLLGLALVASLGYFEPMMQTTALVLIASLVAIVVAVPIGILAARNRAVSQVVRPVLDLMQTLPPFVYLIPAVILFSIGATPGLLSTVVFALPPAVRLTELGIRQVDPEMVEAGQAFGAPPRQVLTGIQLPLAMPSIMAGVNQVIMLSLSMVVIAGMVGMPGLGQSIYEAVTRNQIGPGAESGLSVVILAIFLDRLTSSFGAGKGLLSRLRKPLSATSR</sequence>
<dbReference type="SUPFAM" id="SSF161098">
    <property type="entry name" value="MetI-like"/>
    <property type="match status" value="1"/>
</dbReference>
<feature type="transmembrane region" description="Helical" evidence="7">
    <location>
        <begin position="144"/>
        <end position="171"/>
    </location>
</feature>
<dbReference type="EMBL" id="SLXQ01000001">
    <property type="protein sequence ID" value="TCP57321.1"/>
    <property type="molecule type" value="Genomic_DNA"/>
</dbReference>
<protein>
    <submittedName>
        <fullName evidence="9">Glycine betaine/proline transport system permease protein</fullName>
    </submittedName>
</protein>
<keyword evidence="4 7" id="KW-0812">Transmembrane</keyword>
<dbReference type="GO" id="GO:0015871">
    <property type="term" value="P:choline transport"/>
    <property type="evidence" value="ECO:0007669"/>
    <property type="project" value="TreeGrafter"/>
</dbReference>
<organism evidence="9 10">
    <name type="scientific">Tamaricihabitans halophyticus</name>
    <dbReference type="NCBI Taxonomy" id="1262583"/>
    <lineage>
        <taxon>Bacteria</taxon>
        <taxon>Bacillati</taxon>
        <taxon>Actinomycetota</taxon>
        <taxon>Actinomycetes</taxon>
        <taxon>Pseudonocardiales</taxon>
        <taxon>Pseudonocardiaceae</taxon>
        <taxon>Tamaricihabitans</taxon>
    </lineage>
</organism>
<feature type="transmembrane region" description="Helical" evidence="7">
    <location>
        <begin position="100"/>
        <end position="123"/>
    </location>
</feature>
<dbReference type="FunFam" id="1.10.3720.10:FF:000001">
    <property type="entry name" value="Glycine betaine ABC transporter, permease"/>
    <property type="match status" value="1"/>
</dbReference>